<name>A0A232FJ12_9HYME</name>
<keyword evidence="2" id="KW-0539">Nucleus</keyword>
<dbReference type="EMBL" id="NNAY01000126">
    <property type="protein sequence ID" value="OXU30731.1"/>
    <property type="molecule type" value="Genomic_DNA"/>
</dbReference>
<dbReference type="PANTHER" id="PTHR12585">
    <property type="entry name" value="SCC1 / RAD21 FAMILY MEMBER"/>
    <property type="match status" value="1"/>
</dbReference>
<evidence type="ECO:0000256" key="2">
    <source>
        <dbReference type="ARBA" id="ARBA00023242"/>
    </source>
</evidence>
<protein>
    <recommendedName>
        <fullName evidence="4">Rad21/Rec8-like protein N-terminal domain-containing protein</fullName>
    </recommendedName>
</protein>
<feature type="compositionally biased region" description="Polar residues" evidence="3">
    <location>
        <begin position="337"/>
        <end position="352"/>
    </location>
</feature>
<feature type="region of interest" description="Disordered" evidence="3">
    <location>
        <begin position="548"/>
        <end position="643"/>
    </location>
</feature>
<feature type="region of interest" description="Disordered" evidence="3">
    <location>
        <begin position="220"/>
        <end position="294"/>
    </location>
</feature>
<dbReference type="InterPro" id="IPR006910">
    <property type="entry name" value="Rad21_Rec8_N"/>
</dbReference>
<proteinExistence type="predicted"/>
<reference evidence="5 6" key="1">
    <citation type="journal article" date="2017" name="Curr. Biol.">
        <title>The Evolution of Venom by Co-option of Single-Copy Genes.</title>
        <authorList>
            <person name="Martinson E.O."/>
            <person name="Mrinalini"/>
            <person name="Kelkar Y.D."/>
            <person name="Chang C.H."/>
            <person name="Werren J.H."/>
        </authorList>
    </citation>
    <scope>NUCLEOTIDE SEQUENCE [LARGE SCALE GENOMIC DNA]</scope>
    <source>
        <strain evidence="5 6">Alberta</strain>
        <tissue evidence="5">Whole body</tissue>
    </source>
</reference>
<dbReference type="GO" id="GO:0003682">
    <property type="term" value="F:chromatin binding"/>
    <property type="evidence" value="ECO:0007669"/>
    <property type="project" value="TreeGrafter"/>
</dbReference>
<dbReference type="GO" id="GO:0008278">
    <property type="term" value="C:cohesin complex"/>
    <property type="evidence" value="ECO:0007669"/>
    <property type="project" value="InterPro"/>
</dbReference>
<dbReference type="Pfam" id="PF04825">
    <property type="entry name" value="Rad21_Rec8_N"/>
    <property type="match status" value="1"/>
</dbReference>
<feature type="domain" description="Rad21/Rec8-like protein N-terminal" evidence="4">
    <location>
        <begin position="1"/>
        <end position="116"/>
    </location>
</feature>
<organism evidence="5 6">
    <name type="scientific">Trichomalopsis sarcophagae</name>
    <dbReference type="NCBI Taxonomy" id="543379"/>
    <lineage>
        <taxon>Eukaryota</taxon>
        <taxon>Metazoa</taxon>
        <taxon>Ecdysozoa</taxon>
        <taxon>Arthropoda</taxon>
        <taxon>Hexapoda</taxon>
        <taxon>Insecta</taxon>
        <taxon>Pterygota</taxon>
        <taxon>Neoptera</taxon>
        <taxon>Endopterygota</taxon>
        <taxon>Hymenoptera</taxon>
        <taxon>Apocrita</taxon>
        <taxon>Proctotrupomorpha</taxon>
        <taxon>Chalcidoidea</taxon>
        <taxon>Pteromalidae</taxon>
        <taxon>Pteromalinae</taxon>
        <taxon>Trichomalopsis</taxon>
    </lineage>
</organism>
<dbReference type="STRING" id="543379.A0A232FJ12"/>
<dbReference type="PANTHER" id="PTHR12585:SF69">
    <property type="entry name" value="FI11703P"/>
    <property type="match status" value="1"/>
</dbReference>
<comment type="caution">
    <text evidence="5">The sequence shown here is derived from an EMBL/GenBank/DDBJ whole genome shotgun (WGS) entry which is preliminary data.</text>
</comment>
<dbReference type="InterPro" id="IPR039781">
    <property type="entry name" value="Rad21/Rec8-like"/>
</dbReference>
<dbReference type="Proteomes" id="UP000215335">
    <property type="component" value="Unassembled WGS sequence"/>
</dbReference>
<dbReference type="GO" id="GO:0007062">
    <property type="term" value="P:sister chromatid cohesion"/>
    <property type="evidence" value="ECO:0007669"/>
    <property type="project" value="InterPro"/>
</dbReference>
<evidence type="ECO:0000259" key="4">
    <source>
        <dbReference type="Pfam" id="PF04825"/>
    </source>
</evidence>
<dbReference type="OrthoDB" id="10071381at2759"/>
<feature type="compositionally biased region" description="Polar residues" evidence="3">
    <location>
        <begin position="576"/>
        <end position="585"/>
    </location>
</feature>
<sequence>MFYAVDLLSLRKNKKGRLPRCWIAATVMKSYRKMSKEEIISVQVDCACEDIIEGVTGHEGVRRLSLYLAAQLSYGAIKIFQDQVNYLFEECLKLLSLPSLPKKKKSKKTKAVDETTDKEVENSAINLPKDESPHILYNELSGVDIEKTFEGFDQIDRHQLMEVDESEVIDEPLRLPSLGTIIHISSIPRETDIGEFIKNFPTVQQSQTAEGDMDQRAPIESVVEENDPPTTPKRTSQEAADNIKPRTPAASVVEDNDTPATPKRKSYQQHDETPKKRKRISTTETVRSPSHRSVRRSLVNNMIETESIQANTAQTGNLDLPMDESSQEVQMPENDQRFSPPTESTGTQQMPNRENMGGVLVNPIIEISEVSTILADEPANVVEPSGLLRPEQTIIRAASGAPEDQVQDNEQVSDRPLIQQPTIDQESEFILPELVNASVTSSASRRRRKIVRDENKQIKIRYVSDSNALDNIYTRTKESSRPDTCGKIPANSLLLLPSVGLKIGSRGNRASCSWSATILELFLNNIEKPCTNELGFEQLPHRDNFINKRPRGSGIQGMESTVEPRSKTPVLGPCSPSHSQRQIDQQLMPPPLAPASLVHSHEYSSPRPPRGFPESMEPTLAVSPRQVRQRSQPSAIEPDVPQANAALPTDESVIPPEADQAGVEAEAPYGDMPMPINEPVAEPPEAGVGEVQTEPPNTVAAMSEESFLAGVRWQRLTESAQNETEDTLLQSTHELFITRDEFHELLRKLWEVMMEFGEPPRLSFDNVFIKGEISVLEVLIYFKYLFEFEQKQILRIEEVSLFENYICKLEEIEVDEN</sequence>
<accession>A0A232FJ12</accession>
<evidence type="ECO:0000313" key="5">
    <source>
        <dbReference type="EMBL" id="OXU30731.1"/>
    </source>
</evidence>
<keyword evidence="6" id="KW-1185">Reference proteome</keyword>
<dbReference type="AlphaFoldDB" id="A0A232FJ12"/>
<evidence type="ECO:0000313" key="6">
    <source>
        <dbReference type="Proteomes" id="UP000215335"/>
    </source>
</evidence>
<feature type="region of interest" description="Disordered" evidence="3">
    <location>
        <begin position="333"/>
        <end position="355"/>
    </location>
</feature>
<dbReference type="GO" id="GO:0005634">
    <property type="term" value="C:nucleus"/>
    <property type="evidence" value="ECO:0007669"/>
    <property type="project" value="UniProtKB-SubCell"/>
</dbReference>
<evidence type="ECO:0000256" key="3">
    <source>
        <dbReference type="SAM" id="MobiDB-lite"/>
    </source>
</evidence>
<comment type="subcellular location">
    <subcellularLocation>
        <location evidence="1">Nucleus</location>
    </subcellularLocation>
</comment>
<gene>
    <name evidence="5" type="ORF">TSAR_002016</name>
</gene>
<dbReference type="GO" id="GO:1990414">
    <property type="term" value="P:replication-born double-strand break repair via sister chromatid exchange"/>
    <property type="evidence" value="ECO:0007669"/>
    <property type="project" value="TreeGrafter"/>
</dbReference>
<evidence type="ECO:0000256" key="1">
    <source>
        <dbReference type="ARBA" id="ARBA00004123"/>
    </source>
</evidence>